<keyword evidence="2" id="KW-1133">Transmembrane helix</keyword>
<feature type="compositionally biased region" description="Polar residues" evidence="1">
    <location>
        <begin position="220"/>
        <end position="229"/>
    </location>
</feature>
<feature type="region of interest" description="Disordered" evidence="1">
    <location>
        <begin position="203"/>
        <end position="230"/>
    </location>
</feature>
<feature type="transmembrane region" description="Helical" evidence="2">
    <location>
        <begin position="126"/>
        <end position="148"/>
    </location>
</feature>
<evidence type="ECO:0000313" key="3">
    <source>
        <dbReference type="EMBL" id="KAK3508157.1"/>
    </source>
</evidence>
<dbReference type="GO" id="GO:0051480">
    <property type="term" value="P:regulation of cytosolic calcium ion concentration"/>
    <property type="evidence" value="ECO:0007669"/>
    <property type="project" value="TreeGrafter"/>
</dbReference>
<accession>A0AAE0UKI9</accession>
<name>A0AAE0UKI9_9TELE</name>
<organism evidence="3 4">
    <name type="scientific">Hemibagrus guttatus</name>
    <dbReference type="NCBI Taxonomy" id="175788"/>
    <lineage>
        <taxon>Eukaryota</taxon>
        <taxon>Metazoa</taxon>
        <taxon>Chordata</taxon>
        <taxon>Craniata</taxon>
        <taxon>Vertebrata</taxon>
        <taxon>Euteleostomi</taxon>
        <taxon>Actinopterygii</taxon>
        <taxon>Neopterygii</taxon>
        <taxon>Teleostei</taxon>
        <taxon>Ostariophysi</taxon>
        <taxon>Siluriformes</taxon>
        <taxon>Bagridae</taxon>
        <taxon>Hemibagrus</taxon>
    </lineage>
</organism>
<evidence type="ECO:0008006" key="5">
    <source>
        <dbReference type="Google" id="ProtNLM"/>
    </source>
</evidence>
<feature type="transmembrane region" description="Helical" evidence="2">
    <location>
        <begin position="93"/>
        <end position="114"/>
    </location>
</feature>
<sequence>MWSLASAALQLLLKSGKHAAGKGHIQLNRWLQRPPDSVDCEKMDLLICSAFEERGGACRADMEAVGSGEPVSPFTSADLRNPCCIATCCFKSALVACVLTAACFFSVTLVRRYLKDALLWVESLDGLMGAMLFIVCLITVSFPCGWGYMVLNVAAGYLYGFVPGVGLVMVGVLIGPLGGACGVQTAALQLGAEPCGEQRAAQCSHPGSRGRQRAQGCGSGQTNPQSPSASRMLCFRPQTSTLETLKTCGEDTNDMVYDDTSSELMLECCVCFSITDVSLPDYLVASSVGLLPTQLLNSYLGTTLRTIEDVIAEQSISGYFVFSLQIFISIGLMFYVVHRAQLELNAAIAACQMEMKTSHMNGNMSNHGSSTYCSKRTAACGGINIV</sequence>
<comment type="caution">
    <text evidence="3">The sequence shown here is derived from an EMBL/GenBank/DDBJ whole genome shotgun (WGS) entry which is preliminary data.</text>
</comment>
<keyword evidence="4" id="KW-1185">Reference proteome</keyword>
<evidence type="ECO:0000256" key="1">
    <source>
        <dbReference type="SAM" id="MobiDB-lite"/>
    </source>
</evidence>
<dbReference type="GO" id="GO:0005783">
    <property type="term" value="C:endoplasmic reticulum"/>
    <property type="evidence" value="ECO:0007669"/>
    <property type="project" value="TreeGrafter"/>
</dbReference>
<protein>
    <recommendedName>
        <fullName evidence="5">Transmembrane protein 64</fullName>
    </recommendedName>
</protein>
<dbReference type="PANTHER" id="PTHR46593">
    <property type="entry name" value="TRANSMEMBRANE PROTEIN 64"/>
    <property type="match status" value="1"/>
</dbReference>
<evidence type="ECO:0000313" key="4">
    <source>
        <dbReference type="Proteomes" id="UP001274896"/>
    </source>
</evidence>
<keyword evidence="2" id="KW-0812">Transmembrane</keyword>
<dbReference type="EMBL" id="JAUCMX010000028">
    <property type="protein sequence ID" value="KAK3508157.1"/>
    <property type="molecule type" value="Genomic_DNA"/>
</dbReference>
<proteinExistence type="predicted"/>
<reference evidence="3" key="1">
    <citation type="submission" date="2023-06" db="EMBL/GenBank/DDBJ databases">
        <title>Male Hemibagrus guttatus genome.</title>
        <authorList>
            <person name="Bian C."/>
        </authorList>
    </citation>
    <scope>NUCLEOTIDE SEQUENCE</scope>
    <source>
        <strain evidence="3">Male_cb2023</strain>
        <tissue evidence="3">Muscle</tissue>
    </source>
</reference>
<dbReference type="InterPro" id="IPR053069">
    <property type="entry name" value="TVP38/TMEM64"/>
</dbReference>
<feature type="transmembrane region" description="Helical" evidence="2">
    <location>
        <begin position="319"/>
        <end position="337"/>
    </location>
</feature>
<dbReference type="GO" id="GO:0045672">
    <property type="term" value="P:positive regulation of osteoclast differentiation"/>
    <property type="evidence" value="ECO:0007669"/>
    <property type="project" value="TreeGrafter"/>
</dbReference>
<feature type="transmembrane region" description="Helical" evidence="2">
    <location>
        <begin position="154"/>
        <end position="174"/>
    </location>
</feature>
<dbReference type="GO" id="GO:0045780">
    <property type="term" value="P:positive regulation of bone resorption"/>
    <property type="evidence" value="ECO:0007669"/>
    <property type="project" value="TreeGrafter"/>
</dbReference>
<evidence type="ECO:0000256" key="2">
    <source>
        <dbReference type="SAM" id="Phobius"/>
    </source>
</evidence>
<gene>
    <name evidence="3" type="ORF">QTP70_015355</name>
</gene>
<keyword evidence="2" id="KW-0472">Membrane</keyword>
<dbReference type="AlphaFoldDB" id="A0AAE0UKI9"/>
<dbReference type="Proteomes" id="UP001274896">
    <property type="component" value="Unassembled WGS sequence"/>
</dbReference>
<dbReference type="PANTHER" id="PTHR46593:SF1">
    <property type="entry name" value="TRANSMEMBRANE PROTEIN 64"/>
    <property type="match status" value="1"/>
</dbReference>